<protein>
    <submittedName>
        <fullName evidence="3">Uncharacterized protein LOC100211997 isoform X3</fullName>
    </submittedName>
</protein>
<evidence type="ECO:0000313" key="3">
    <source>
        <dbReference type="RefSeq" id="XP_065643958.1"/>
    </source>
</evidence>
<reference evidence="2" key="1">
    <citation type="submission" date="2025-05" db="UniProtKB">
        <authorList>
            <consortium name="RefSeq"/>
        </authorList>
    </citation>
    <scope>NUCLEOTIDE SEQUENCE [LARGE SCALE GENOMIC DNA]</scope>
</reference>
<dbReference type="RefSeq" id="XP_065643958.1">
    <property type="nucleotide sequence ID" value="XM_065787886.1"/>
</dbReference>
<keyword evidence="1" id="KW-1133">Transmembrane helix</keyword>
<gene>
    <name evidence="3" type="primary">LOC100211997</name>
</gene>
<proteinExistence type="predicted"/>
<accession>A0ABM4B545</accession>
<evidence type="ECO:0000256" key="1">
    <source>
        <dbReference type="SAM" id="Phobius"/>
    </source>
</evidence>
<organism evidence="2 3">
    <name type="scientific">Hydra vulgaris</name>
    <name type="common">Hydra</name>
    <name type="synonym">Hydra attenuata</name>
    <dbReference type="NCBI Taxonomy" id="6087"/>
    <lineage>
        <taxon>Eukaryota</taxon>
        <taxon>Metazoa</taxon>
        <taxon>Cnidaria</taxon>
        <taxon>Hydrozoa</taxon>
        <taxon>Hydroidolina</taxon>
        <taxon>Anthoathecata</taxon>
        <taxon>Aplanulata</taxon>
        <taxon>Hydridae</taxon>
        <taxon>Hydra</taxon>
    </lineage>
</organism>
<sequence length="496" mass="57221">MTSLNEKVERCKPLSGDNPKCSCSLYVVTDESAEDVCKKITTFNAVCQQNETTIILSANPCLTLEHFTPITISIYNQENQMFLFSKVEKNKEYYSLGNITVALEWDWNVNTININVMHKLHLMAKLYYVIKKYGQIISEKIYEVDFPFFNYQCTFDLHTHELLPPTICNKTLKFGQYAYACLISKELVSYEYQPKNGLYLIMFDSCTVPYSVTILVIYQKTKELFTKIFTQDKTDAPFSPSLEGCGLQFKMYDSYMDFYTTTLNFVCTNGTEITLIECGFQTELSLNCPLTSCTNQGYTNICQDKWIFGENQQVSAFMNVTIDMCYDLPQVTLNMDVVSSKMYNYPFSQVLYANLDEYERNHSPPFYLGLPIDKKLSTNDGYLSLDGGNISLHFRESTNSIFVFILRHFPRPYDGIPLLRTEFELNRTKSCLCKTSKIKNSGSMEVALAVLVVITFLLVFFALIAYWRKRSRRKKLGLPHLIITEETPEEMDDQSM</sequence>
<name>A0ABM4B545_HYDVU</name>
<dbReference type="GeneID" id="100211997"/>
<keyword evidence="1" id="KW-0472">Membrane</keyword>
<dbReference type="Proteomes" id="UP001652625">
    <property type="component" value="Chromosome 01"/>
</dbReference>
<reference evidence="3" key="2">
    <citation type="submission" date="2025-08" db="UniProtKB">
        <authorList>
            <consortium name="RefSeq"/>
        </authorList>
    </citation>
    <scope>IDENTIFICATION</scope>
</reference>
<evidence type="ECO:0000313" key="2">
    <source>
        <dbReference type="Proteomes" id="UP001652625"/>
    </source>
</evidence>
<feature type="transmembrane region" description="Helical" evidence="1">
    <location>
        <begin position="446"/>
        <end position="467"/>
    </location>
</feature>
<keyword evidence="2" id="KW-1185">Reference proteome</keyword>
<keyword evidence="1" id="KW-0812">Transmembrane</keyword>